<feature type="non-terminal residue" evidence="1">
    <location>
        <position position="68"/>
    </location>
</feature>
<gene>
    <name evidence="1" type="ORF">IPOD504_LOCUS14699</name>
</gene>
<dbReference type="EMBL" id="OW152817">
    <property type="protein sequence ID" value="CAH2069024.1"/>
    <property type="molecule type" value="Genomic_DNA"/>
</dbReference>
<evidence type="ECO:0000313" key="1">
    <source>
        <dbReference type="EMBL" id="CAH2069024.1"/>
    </source>
</evidence>
<proteinExistence type="predicted"/>
<organism evidence="1 2">
    <name type="scientific">Iphiclides podalirius</name>
    <name type="common">scarce swallowtail</name>
    <dbReference type="NCBI Taxonomy" id="110791"/>
    <lineage>
        <taxon>Eukaryota</taxon>
        <taxon>Metazoa</taxon>
        <taxon>Ecdysozoa</taxon>
        <taxon>Arthropoda</taxon>
        <taxon>Hexapoda</taxon>
        <taxon>Insecta</taxon>
        <taxon>Pterygota</taxon>
        <taxon>Neoptera</taxon>
        <taxon>Endopterygota</taxon>
        <taxon>Lepidoptera</taxon>
        <taxon>Glossata</taxon>
        <taxon>Ditrysia</taxon>
        <taxon>Papilionoidea</taxon>
        <taxon>Papilionidae</taxon>
        <taxon>Papilioninae</taxon>
        <taxon>Iphiclides</taxon>
    </lineage>
</organism>
<keyword evidence="2" id="KW-1185">Reference proteome</keyword>
<dbReference type="Proteomes" id="UP000837857">
    <property type="component" value="Chromosome 5"/>
</dbReference>
<accession>A0ABN8IZF3</accession>
<protein>
    <submittedName>
        <fullName evidence="1">Uncharacterized protein</fullName>
    </submittedName>
</protein>
<reference evidence="1" key="1">
    <citation type="submission" date="2022-03" db="EMBL/GenBank/DDBJ databases">
        <authorList>
            <person name="Martin H S."/>
        </authorList>
    </citation>
    <scope>NUCLEOTIDE SEQUENCE</scope>
</reference>
<sequence length="68" mass="7309">MSASCIIATSLPPSPTAATTCPRARSSRATRAFCVGEQRATTTPAQRCSTPTNSSSYARRHTCRRYTV</sequence>
<evidence type="ECO:0000313" key="2">
    <source>
        <dbReference type="Proteomes" id="UP000837857"/>
    </source>
</evidence>
<name>A0ABN8IZF3_9NEOP</name>